<sequence length="107" mass="11973">LRVVDTAWYCWSDVYHSAALVADESGSDEDFMVEDDDDSDYGRSKKKGKKVIRRGRPDKKEKKSPKPRLKATGSYKKTGLLVYGFSALMSIRSTSEQSSDMITSILG</sequence>
<evidence type="ECO:0000313" key="3">
    <source>
        <dbReference type="Proteomes" id="UP001434883"/>
    </source>
</evidence>
<name>A0ABV0QP92_9TELE</name>
<gene>
    <name evidence="2" type="ORF">XENOCAPTIV_001478</name>
</gene>
<dbReference type="EMBL" id="JAHRIN010017947">
    <property type="protein sequence ID" value="MEQ2197645.1"/>
    <property type="molecule type" value="Genomic_DNA"/>
</dbReference>
<feature type="region of interest" description="Disordered" evidence="1">
    <location>
        <begin position="31"/>
        <end position="73"/>
    </location>
</feature>
<feature type="compositionally biased region" description="Basic residues" evidence="1">
    <location>
        <begin position="44"/>
        <end position="69"/>
    </location>
</feature>
<protein>
    <submittedName>
        <fullName evidence="2">Uncharacterized protein</fullName>
    </submittedName>
</protein>
<dbReference type="Proteomes" id="UP001434883">
    <property type="component" value="Unassembled WGS sequence"/>
</dbReference>
<comment type="caution">
    <text evidence="2">The sequence shown here is derived from an EMBL/GenBank/DDBJ whole genome shotgun (WGS) entry which is preliminary data.</text>
</comment>
<reference evidence="2 3" key="1">
    <citation type="submission" date="2021-06" db="EMBL/GenBank/DDBJ databases">
        <authorList>
            <person name="Palmer J.M."/>
        </authorList>
    </citation>
    <scope>NUCLEOTIDE SEQUENCE [LARGE SCALE GENOMIC DNA]</scope>
    <source>
        <strain evidence="2 3">XC_2019</strain>
        <tissue evidence="2">Muscle</tissue>
    </source>
</reference>
<proteinExistence type="predicted"/>
<evidence type="ECO:0000256" key="1">
    <source>
        <dbReference type="SAM" id="MobiDB-lite"/>
    </source>
</evidence>
<keyword evidence="3" id="KW-1185">Reference proteome</keyword>
<evidence type="ECO:0000313" key="2">
    <source>
        <dbReference type="EMBL" id="MEQ2197645.1"/>
    </source>
</evidence>
<organism evidence="2 3">
    <name type="scientific">Xenoophorus captivus</name>
    <dbReference type="NCBI Taxonomy" id="1517983"/>
    <lineage>
        <taxon>Eukaryota</taxon>
        <taxon>Metazoa</taxon>
        <taxon>Chordata</taxon>
        <taxon>Craniata</taxon>
        <taxon>Vertebrata</taxon>
        <taxon>Euteleostomi</taxon>
        <taxon>Actinopterygii</taxon>
        <taxon>Neopterygii</taxon>
        <taxon>Teleostei</taxon>
        <taxon>Neoteleostei</taxon>
        <taxon>Acanthomorphata</taxon>
        <taxon>Ovalentaria</taxon>
        <taxon>Atherinomorphae</taxon>
        <taxon>Cyprinodontiformes</taxon>
        <taxon>Goodeidae</taxon>
        <taxon>Xenoophorus</taxon>
    </lineage>
</organism>
<accession>A0ABV0QP92</accession>
<feature type="non-terminal residue" evidence="2">
    <location>
        <position position="1"/>
    </location>
</feature>